<dbReference type="AlphaFoldDB" id="A0A8S3GB12"/>
<evidence type="ECO:0000313" key="1">
    <source>
        <dbReference type="EMBL" id="CAF5158012.1"/>
    </source>
</evidence>
<proteinExistence type="predicted"/>
<sequence length="21" mass="2556">MIPSRLTVELAYMYYNPKTHK</sequence>
<accession>A0A8S3GB12</accession>
<organism evidence="1 2">
    <name type="scientific">Rotaria magnacalcarata</name>
    <dbReference type="NCBI Taxonomy" id="392030"/>
    <lineage>
        <taxon>Eukaryota</taxon>
        <taxon>Metazoa</taxon>
        <taxon>Spiralia</taxon>
        <taxon>Gnathifera</taxon>
        <taxon>Rotifera</taxon>
        <taxon>Eurotatoria</taxon>
        <taxon>Bdelloidea</taxon>
        <taxon>Philodinida</taxon>
        <taxon>Philodinidae</taxon>
        <taxon>Rotaria</taxon>
    </lineage>
</organism>
<reference evidence="1" key="1">
    <citation type="submission" date="2021-02" db="EMBL/GenBank/DDBJ databases">
        <authorList>
            <person name="Nowell W R."/>
        </authorList>
    </citation>
    <scope>NUCLEOTIDE SEQUENCE</scope>
</reference>
<comment type="caution">
    <text evidence="1">The sequence shown here is derived from an EMBL/GenBank/DDBJ whole genome shotgun (WGS) entry which is preliminary data.</text>
</comment>
<gene>
    <name evidence="1" type="ORF">SMN809_LOCUS64358</name>
</gene>
<name>A0A8S3GB12_9BILA</name>
<feature type="non-terminal residue" evidence="1">
    <location>
        <position position="21"/>
    </location>
</feature>
<dbReference type="Proteomes" id="UP000676336">
    <property type="component" value="Unassembled WGS sequence"/>
</dbReference>
<evidence type="ECO:0000313" key="2">
    <source>
        <dbReference type="Proteomes" id="UP000676336"/>
    </source>
</evidence>
<dbReference type="EMBL" id="CAJOBI010289913">
    <property type="protein sequence ID" value="CAF5158012.1"/>
    <property type="molecule type" value="Genomic_DNA"/>
</dbReference>
<protein>
    <submittedName>
        <fullName evidence="1">Uncharacterized protein</fullName>
    </submittedName>
</protein>